<evidence type="ECO:0000256" key="1">
    <source>
        <dbReference type="SAM" id="SignalP"/>
    </source>
</evidence>
<evidence type="ECO:0000313" key="3">
    <source>
        <dbReference type="Proteomes" id="UP000286678"/>
    </source>
</evidence>
<gene>
    <name evidence="2" type="ORF">CWE21_02590</name>
</gene>
<dbReference type="EMBL" id="PIPT01000001">
    <property type="protein sequence ID" value="RUO51002.1"/>
    <property type="molecule type" value="Genomic_DNA"/>
</dbReference>
<accession>A0A432XQN9</accession>
<reference evidence="3" key="1">
    <citation type="journal article" date="2018" name="Front. Microbiol.">
        <title>Genome-Based Analysis Reveals the Taxonomy and Diversity of the Family Idiomarinaceae.</title>
        <authorList>
            <person name="Liu Y."/>
            <person name="Lai Q."/>
            <person name="Shao Z."/>
        </authorList>
    </citation>
    <scope>NUCLEOTIDE SEQUENCE [LARGE SCALE GENOMIC DNA]</scope>
    <source>
        <strain evidence="3">SW15</strain>
    </source>
</reference>
<name>A0A432XQN9_9GAMM</name>
<protein>
    <recommendedName>
        <fullName evidence="4">Adhesin domain-containing protein</fullName>
    </recommendedName>
</protein>
<organism evidence="2 3">
    <name type="scientific">Pseudidiomarina aquimaris</name>
    <dbReference type="NCBI Taxonomy" id="641841"/>
    <lineage>
        <taxon>Bacteria</taxon>
        <taxon>Pseudomonadati</taxon>
        <taxon>Pseudomonadota</taxon>
        <taxon>Gammaproteobacteria</taxon>
        <taxon>Alteromonadales</taxon>
        <taxon>Idiomarinaceae</taxon>
        <taxon>Pseudidiomarina</taxon>
    </lineage>
</organism>
<feature type="signal peptide" evidence="1">
    <location>
        <begin position="1"/>
        <end position="31"/>
    </location>
</feature>
<dbReference type="AlphaFoldDB" id="A0A432XQN9"/>
<dbReference type="Proteomes" id="UP000286678">
    <property type="component" value="Unassembled WGS sequence"/>
</dbReference>
<evidence type="ECO:0000313" key="2">
    <source>
        <dbReference type="EMBL" id="RUO51002.1"/>
    </source>
</evidence>
<keyword evidence="1" id="KW-0732">Signal</keyword>
<feature type="chain" id="PRO_5018986067" description="Adhesin domain-containing protein" evidence="1">
    <location>
        <begin position="32"/>
        <end position="215"/>
    </location>
</feature>
<proteinExistence type="predicted"/>
<dbReference type="RefSeq" id="WP_126832855.1">
    <property type="nucleotide sequence ID" value="NZ_PIPT01000001.1"/>
</dbReference>
<comment type="caution">
    <text evidence="2">The sequence shown here is derived from an EMBL/GenBank/DDBJ whole genome shotgun (WGS) entry which is preliminary data.</text>
</comment>
<dbReference type="OrthoDB" id="6239971at2"/>
<evidence type="ECO:0008006" key="4">
    <source>
        <dbReference type="Google" id="ProtNLM"/>
    </source>
</evidence>
<sequence>MTRQQTVWFSALFLIASVTALSLPFASTANANERTFHATYQVTSDTRVDLETGVGTVRFERAEGNELEVKLVAEEGDSGFFSGGNLDAVELTAEQNGDTLRLRVPEQDDIELNWVLYLPQVAEVDLDLGVGEISGEMYAADFQVDLGVGAVDLAIYGDIADVKTDVGIGEVDIRGGDNSNNERHFISASGRASGKGEARINIDAGIGEVKITLHD</sequence>
<keyword evidence="3" id="KW-1185">Reference proteome</keyword>